<sequence length="188" mass="18963">MEEEVETLVVRVRADTQGLARDVEAMRAGMEGPLAAGAERAGRRIEQGLLGAARTGKFGFEDLRRMALSVLDDIARGALRSAMGSIGGGGGGGLLNVGASLIGSALGLPGRATGGPVGPGRAYMVGERGPELFVPTASGQVVAHGGGGGRDVRVSIAVQGRGDGQDNPRLLARSARQVARAVRGALNG</sequence>
<dbReference type="EMBL" id="ATIB01000017">
    <property type="protein sequence ID" value="EQB06335.1"/>
    <property type="molecule type" value="Genomic_DNA"/>
</dbReference>
<dbReference type="eggNOG" id="ENOG5033G5Q">
    <property type="taxonomic scope" value="Bacteria"/>
</dbReference>
<organism evidence="1 2">
    <name type="scientific">Sphingobium baderi LL03</name>
    <dbReference type="NCBI Taxonomy" id="1114964"/>
    <lineage>
        <taxon>Bacteria</taxon>
        <taxon>Pseudomonadati</taxon>
        <taxon>Pseudomonadota</taxon>
        <taxon>Alphaproteobacteria</taxon>
        <taxon>Sphingomonadales</taxon>
        <taxon>Sphingomonadaceae</taxon>
        <taxon>Sphingobium</taxon>
    </lineage>
</organism>
<name>T0I3X8_9SPHN</name>
<protein>
    <submittedName>
        <fullName evidence="1">Tail tape measure protein</fullName>
    </submittedName>
</protein>
<dbReference type="Proteomes" id="UP000015524">
    <property type="component" value="Unassembled WGS sequence"/>
</dbReference>
<reference evidence="1 2" key="1">
    <citation type="journal article" date="2013" name="Genome Announc.">
        <title>Draft Genome Sequence of a Hexachlorocyclohexane-Degrading Bacterium, Sphingobium baderi Strain LL03T.</title>
        <authorList>
            <person name="Kaur J."/>
            <person name="Verma H."/>
            <person name="Tripathi C."/>
            <person name="Khurana J.P."/>
            <person name="Lal R."/>
        </authorList>
    </citation>
    <scope>NUCLEOTIDE SEQUENCE [LARGE SCALE GENOMIC DNA]</scope>
    <source>
        <strain evidence="1 2">LL03</strain>
    </source>
</reference>
<keyword evidence="2" id="KW-1185">Reference proteome</keyword>
<dbReference type="RefSeq" id="WP_021243330.1">
    <property type="nucleotide sequence ID" value="NZ_ATIB01000017.1"/>
</dbReference>
<gene>
    <name evidence="1" type="ORF">L485_01540</name>
</gene>
<dbReference type="AlphaFoldDB" id="T0I3X8"/>
<comment type="caution">
    <text evidence="1">The sequence shown here is derived from an EMBL/GenBank/DDBJ whole genome shotgun (WGS) entry which is preliminary data.</text>
</comment>
<dbReference type="OrthoDB" id="7996304at2"/>
<accession>T0I3X8</accession>
<proteinExistence type="predicted"/>
<evidence type="ECO:0000313" key="1">
    <source>
        <dbReference type="EMBL" id="EQB06335.1"/>
    </source>
</evidence>
<dbReference type="PATRIC" id="fig|1114964.3.peg.285"/>
<evidence type="ECO:0000313" key="2">
    <source>
        <dbReference type="Proteomes" id="UP000015524"/>
    </source>
</evidence>